<feature type="chain" id="PRO_5023802737" evidence="2">
    <location>
        <begin position="32"/>
        <end position="73"/>
    </location>
</feature>
<dbReference type="PROSITE" id="PS51318">
    <property type="entry name" value="TAT"/>
    <property type="match status" value="1"/>
</dbReference>
<sequence>MTGRRRAACALAALASATALLLTGCGPGASAGPAGGTRSVSGSDEATVKDMQQKLDDAESAAAQADSNATQDN</sequence>
<feature type="compositionally biased region" description="Basic and acidic residues" evidence="1">
    <location>
        <begin position="46"/>
        <end position="57"/>
    </location>
</feature>
<organism evidence="3 4">
    <name type="scientific">Streptomyces vinaceus</name>
    <dbReference type="NCBI Taxonomy" id="1960"/>
    <lineage>
        <taxon>Bacteria</taxon>
        <taxon>Bacillati</taxon>
        <taxon>Actinomycetota</taxon>
        <taxon>Actinomycetes</taxon>
        <taxon>Kitasatosporales</taxon>
        <taxon>Streptomycetaceae</taxon>
        <taxon>Streptomyces</taxon>
    </lineage>
</organism>
<evidence type="ECO:0000256" key="1">
    <source>
        <dbReference type="SAM" id="MobiDB-lite"/>
    </source>
</evidence>
<dbReference type="Proteomes" id="UP000325563">
    <property type="component" value="Chromosome"/>
</dbReference>
<feature type="compositionally biased region" description="Low complexity" evidence="1">
    <location>
        <begin position="60"/>
        <end position="73"/>
    </location>
</feature>
<dbReference type="InterPro" id="IPR006311">
    <property type="entry name" value="TAT_signal"/>
</dbReference>
<protein>
    <submittedName>
        <fullName evidence="3">Uncharacterized protein</fullName>
    </submittedName>
</protein>
<proteinExistence type="predicted"/>
<keyword evidence="4" id="KW-1185">Reference proteome</keyword>
<reference evidence="3 4" key="1">
    <citation type="submission" date="2017-09" db="EMBL/GenBank/DDBJ databases">
        <authorList>
            <person name="Lee N."/>
            <person name="Cho B.-K."/>
        </authorList>
    </citation>
    <scope>NUCLEOTIDE SEQUENCE [LARGE SCALE GENOMIC DNA]</scope>
    <source>
        <strain evidence="3 4">ATCC 27476</strain>
    </source>
</reference>
<gene>
    <name evidence="3" type="ORF">CP980_30895</name>
</gene>
<evidence type="ECO:0000256" key="2">
    <source>
        <dbReference type="SAM" id="SignalP"/>
    </source>
</evidence>
<feature type="region of interest" description="Disordered" evidence="1">
    <location>
        <begin position="26"/>
        <end position="73"/>
    </location>
</feature>
<dbReference type="EMBL" id="CP023692">
    <property type="protein sequence ID" value="QEV50207.1"/>
    <property type="molecule type" value="Genomic_DNA"/>
</dbReference>
<accession>A0A5J6JFX6</accession>
<feature type="compositionally biased region" description="Gly residues" evidence="1">
    <location>
        <begin position="26"/>
        <end position="35"/>
    </location>
</feature>
<dbReference type="AlphaFoldDB" id="A0A5J6JFX6"/>
<dbReference type="PROSITE" id="PS51257">
    <property type="entry name" value="PROKAR_LIPOPROTEIN"/>
    <property type="match status" value="1"/>
</dbReference>
<name>A0A5J6JFX6_STRVI</name>
<feature type="signal peptide" evidence="2">
    <location>
        <begin position="1"/>
        <end position="31"/>
    </location>
</feature>
<evidence type="ECO:0000313" key="3">
    <source>
        <dbReference type="EMBL" id="QEV50207.1"/>
    </source>
</evidence>
<evidence type="ECO:0000313" key="4">
    <source>
        <dbReference type="Proteomes" id="UP000325563"/>
    </source>
</evidence>
<dbReference type="KEGG" id="svn:CP980_30895"/>
<keyword evidence="2" id="KW-0732">Signal</keyword>